<reference evidence="1" key="2">
    <citation type="submission" date="2025-09" db="UniProtKB">
        <authorList>
            <consortium name="Ensembl"/>
        </authorList>
    </citation>
    <scope>IDENTIFICATION</scope>
</reference>
<evidence type="ECO:0000313" key="2">
    <source>
        <dbReference type="Proteomes" id="UP000694546"/>
    </source>
</evidence>
<dbReference type="PANTHER" id="PTHR31025:SF27">
    <property type="entry name" value="SI:CH211-193K19.2-RELATED"/>
    <property type="match status" value="1"/>
</dbReference>
<dbReference type="Ensembl" id="ENSGMOT00000027761.1">
    <property type="protein sequence ID" value="ENSGMOP00000025798.1"/>
    <property type="gene ID" value="ENSGMOG00000032959.1"/>
</dbReference>
<name>A0A8C5A1T8_GADMO</name>
<sequence>MAHSTTARLKVILGDNNIEKLTLPNGIPESLDDLIGTIRSTFGLKCSLKLQYMDQDFGNDFFNLNSTAELQDLGTIKVIQQTTLISATASSASVSSESDDCVSLASNDTILLSSPESLSSRTKQWPEEFPIPQFSYDTELQLVKGNSECQVGNKLLTLSSRIKSDILNRVVEEIYRYKAYPEDAHFCTVAEALIKKHPCLKEPGSFNGCYGWKQRLKYKMGNYRTQLKVLGCPELSVNSLRSKSTMDAFPAKKVKRPKRAKANFYPSFPTGETQDSMEKERIELLTDVKMRNNERVITDKMACTFAYRRQEVVNQEPSIQDFKDRWPALFHQKEIDTEFLRLMAVPLEDMFFAQLDIHSSQLIRVIRAKGGSTRQKNADILDQTEDIHLRRECVLKALIIFLGEDADDLIKEYRVRFYSNLHFSSSHHFYPVKHRQFCQL</sequence>
<organism evidence="1 2">
    <name type="scientific">Gadus morhua</name>
    <name type="common">Atlantic cod</name>
    <dbReference type="NCBI Taxonomy" id="8049"/>
    <lineage>
        <taxon>Eukaryota</taxon>
        <taxon>Metazoa</taxon>
        <taxon>Chordata</taxon>
        <taxon>Craniata</taxon>
        <taxon>Vertebrata</taxon>
        <taxon>Euteleostomi</taxon>
        <taxon>Actinopterygii</taxon>
        <taxon>Neopterygii</taxon>
        <taxon>Teleostei</taxon>
        <taxon>Neoteleostei</taxon>
        <taxon>Acanthomorphata</taxon>
        <taxon>Zeiogadaria</taxon>
        <taxon>Gadariae</taxon>
        <taxon>Gadiformes</taxon>
        <taxon>Gadoidei</taxon>
        <taxon>Gadidae</taxon>
        <taxon>Gadus</taxon>
    </lineage>
</organism>
<accession>A0A8C5A1T8</accession>
<dbReference type="AlphaFoldDB" id="A0A8C5A1T8"/>
<proteinExistence type="predicted"/>
<evidence type="ECO:0000313" key="1">
    <source>
        <dbReference type="Ensembl" id="ENSGMOP00000025798.1"/>
    </source>
</evidence>
<keyword evidence="2" id="KW-1185">Reference proteome</keyword>
<dbReference type="GeneTree" id="ENSGT00950000182912"/>
<reference evidence="1" key="1">
    <citation type="submission" date="2025-08" db="UniProtKB">
        <authorList>
            <consortium name="Ensembl"/>
        </authorList>
    </citation>
    <scope>IDENTIFICATION</scope>
</reference>
<dbReference type="Proteomes" id="UP000694546">
    <property type="component" value="Chromosome 10"/>
</dbReference>
<dbReference type="PANTHER" id="PTHR31025">
    <property type="entry name" value="SI:CH211-196P9.1-RELATED"/>
    <property type="match status" value="1"/>
</dbReference>
<protein>
    <submittedName>
        <fullName evidence="1">Uncharacterized protein</fullName>
    </submittedName>
</protein>
<dbReference type="OMA" id="WPEDFAI"/>